<organism evidence="1 2">
    <name type="scientific">Ditylenchus destructor</name>
    <dbReference type="NCBI Taxonomy" id="166010"/>
    <lineage>
        <taxon>Eukaryota</taxon>
        <taxon>Metazoa</taxon>
        <taxon>Ecdysozoa</taxon>
        <taxon>Nematoda</taxon>
        <taxon>Chromadorea</taxon>
        <taxon>Rhabditida</taxon>
        <taxon>Tylenchina</taxon>
        <taxon>Tylenchomorpha</taxon>
        <taxon>Sphaerularioidea</taxon>
        <taxon>Anguinidae</taxon>
        <taxon>Anguininae</taxon>
        <taxon>Ditylenchus</taxon>
    </lineage>
</organism>
<dbReference type="AlphaFoldDB" id="A0AAD4MZI1"/>
<protein>
    <recommendedName>
        <fullName evidence="3">F-box domain-containing protein</fullName>
    </recommendedName>
</protein>
<evidence type="ECO:0008006" key="3">
    <source>
        <dbReference type="Google" id="ProtNLM"/>
    </source>
</evidence>
<dbReference type="Proteomes" id="UP001201812">
    <property type="component" value="Unassembled WGS sequence"/>
</dbReference>
<gene>
    <name evidence="1" type="ORF">DdX_11161</name>
</gene>
<keyword evidence="2" id="KW-1185">Reference proteome</keyword>
<name>A0AAD4MZI1_9BILA</name>
<sequence length="224" mass="26124">MNVFSRPIQFGIAYSILQMFNRRELYNLSLICRYFSAIIDQKLATRPYLLLDELQREQGKWLIRYTNIGSFTPASQSDRNYEMLQECKFVRFDNVSFGFRSYDHPSSMNALLPISHRHTKGYAMQNIPVTDIVDFLTKPCNGTDPVDLFISASFLPTLEQRDEIIERIKQKFEDATSKLVIELTWTTVEFLPTEIGETVPNYNTKTKLEITNNDQGLYIKTYDL</sequence>
<accession>A0AAD4MZI1</accession>
<reference evidence="1" key="1">
    <citation type="submission" date="2022-01" db="EMBL/GenBank/DDBJ databases">
        <title>Genome Sequence Resource for Two Populations of Ditylenchus destructor, the Migratory Endoparasitic Phytonematode.</title>
        <authorList>
            <person name="Zhang H."/>
            <person name="Lin R."/>
            <person name="Xie B."/>
        </authorList>
    </citation>
    <scope>NUCLEOTIDE SEQUENCE</scope>
    <source>
        <strain evidence="1">BazhouSP</strain>
    </source>
</reference>
<dbReference type="EMBL" id="JAKKPZ010000029">
    <property type="protein sequence ID" value="KAI1709768.1"/>
    <property type="molecule type" value="Genomic_DNA"/>
</dbReference>
<proteinExistence type="predicted"/>
<evidence type="ECO:0000313" key="2">
    <source>
        <dbReference type="Proteomes" id="UP001201812"/>
    </source>
</evidence>
<evidence type="ECO:0000313" key="1">
    <source>
        <dbReference type="EMBL" id="KAI1709768.1"/>
    </source>
</evidence>
<comment type="caution">
    <text evidence="1">The sequence shown here is derived from an EMBL/GenBank/DDBJ whole genome shotgun (WGS) entry which is preliminary data.</text>
</comment>